<sequence length="21" mass="2207">MMAKIVVALLAILSVFSNTKG</sequence>
<name>A0A0A9E4H8_ARUDO</name>
<organism evidence="1">
    <name type="scientific">Arundo donax</name>
    <name type="common">Giant reed</name>
    <name type="synonym">Donax arundinaceus</name>
    <dbReference type="NCBI Taxonomy" id="35708"/>
    <lineage>
        <taxon>Eukaryota</taxon>
        <taxon>Viridiplantae</taxon>
        <taxon>Streptophyta</taxon>
        <taxon>Embryophyta</taxon>
        <taxon>Tracheophyta</taxon>
        <taxon>Spermatophyta</taxon>
        <taxon>Magnoliopsida</taxon>
        <taxon>Liliopsida</taxon>
        <taxon>Poales</taxon>
        <taxon>Poaceae</taxon>
        <taxon>PACMAD clade</taxon>
        <taxon>Arundinoideae</taxon>
        <taxon>Arundineae</taxon>
        <taxon>Arundo</taxon>
    </lineage>
</organism>
<evidence type="ECO:0000313" key="1">
    <source>
        <dbReference type="EMBL" id="JAD94976.1"/>
    </source>
</evidence>
<dbReference type="AlphaFoldDB" id="A0A0A9E4H8"/>
<reference evidence="1" key="1">
    <citation type="submission" date="2014-09" db="EMBL/GenBank/DDBJ databases">
        <authorList>
            <person name="Magalhaes I.L.F."/>
            <person name="Oliveira U."/>
            <person name="Santos F.R."/>
            <person name="Vidigal T.H.D.A."/>
            <person name="Brescovit A.D."/>
            <person name="Santos A.J."/>
        </authorList>
    </citation>
    <scope>NUCLEOTIDE SEQUENCE</scope>
    <source>
        <tissue evidence="1">Shoot tissue taken approximately 20 cm above the soil surface</tissue>
    </source>
</reference>
<reference evidence="1" key="2">
    <citation type="journal article" date="2015" name="Data Brief">
        <title>Shoot transcriptome of the giant reed, Arundo donax.</title>
        <authorList>
            <person name="Barrero R.A."/>
            <person name="Guerrero F.D."/>
            <person name="Moolhuijzen P."/>
            <person name="Goolsby J.A."/>
            <person name="Tidwell J."/>
            <person name="Bellgard S.E."/>
            <person name="Bellgard M.I."/>
        </authorList>
    </citation>
    <scope>NUCLEOTIDE SEQUENCE</scope>
    <source>
        <tissue evidence="1">Shoot tissue taken approximately 20 cm above the soil surface</tissue>
    </source>
</reference>
<proteinExistence type="predicted"/>
<accession>A0A0A9E4H8</accession>
<protein>
    <submittedName>
        <fullName evidence="1">Uncharacterized protein</fullName>
    </submittedName>
</protein>
<dbReference type="EMBL" id="GBRH01202919">
    <property type="protein sequence ID" value="JAD94976.1"/>
    <property type="molecule type" value="Transcribed_RNA"/>
</dbReference>